<dbReference type="Gene3D" id="2.70.98.30">
    <property type="entry name" value="Golgi alpha-mannosidase II, domain 4"/>
    <property type="match status" value="1"/>
</dbReference>
<protein>
    <submittedName>
        <fullName evidence="6">Alpha-mannosidase</fullName>
    </submittedName>
</protein>
<evidence type="ECO:0000313" key="7">
    <source>
        <dbReference type="Proteomes" id="UP001319060"/>
    </source>
</evidence>
<evidence type="ECO:0000313" key="6">
    <source>
        <dbReference type="EMBL" id="MBN3546558.1"/>
    </source>
</evidence>
<dbReference type="Pfam" id="PF17677">
    <property type="entry name" value="Glyco_hydro38C2"/>
    <property type="match status" value="1"/>
</dbReference>
<dbReference type="InterPro" id="IPR011682">
    <property type="entry name" value="Glyco_hydro_38_C"/>
</dbReference>
<dbReference type="SUPFAM" id="SSF88688">
    <property type="entry name" value="Families 57/38 glycoside transferase middle domain"/>
    <property type="match status" value="1"/>
</dbReference>
<keyword evidence="2" id="KW-0479">Metal-binding</keyword>
<dbReference type="InterPro" id="IPR027291">
    <property type="entry name" value="Glyco_hydro_38_N_sf"/>
</dbReference>
<organism evidence="6 7">
    <name type="scientific">Fictibacillus barbaricus</name>
    <dbReference type="NCBI Taxonomy" id="182136"/>
    <lineage>
        <taxon>Bacteria</taxon>
        <taxon>Bacillati</taxon>
        <taxon>Bacillota</taxon>
        <taxon>Bacilli</taxon>
        <taxon>Bacillales</taxon>
        <taxon>Fictibacillaceae</taxon>
        <taxon>Fictibacillus</taxon>
    </lineage>
</organism>
<evidence type="ECO:0000256" key="3">
    <source>
        <dbReference type="ARBA" id="ARBA00022801"/>
    </source>
</evidence>
<evidence type="ECO:0000256" key="1">
    <source>
        <dbReference type="ARBA" id="ARBA00009792"/>
    </source>
</evidence>
<dbReference type="Gene3D" id="2.60.40.2220">
    <property type="match status" value="1"/>
</dbReference>
<accession>A0ABS2ZEF1</accession>
<feature type="domain" description="Glycoside hydrolase family 38 central" evidence="5">
    <location>
        <begin position="519"/>
        <end position="598"/>
    </location>
</feature>
<dbReference type="EMBL" id="JAFHKS010000044">
    <property type="protein sequence ID" value="MBN3546558.1"/>
    <property type="molecule type" value="Genomic_DNA"/>
</dbReference>
<dbReference type="Pfam" id="PF09261">
    <property type="entry name" value="Alpha-mann_mid"/>
    <property type="match status" value="1"/>
</dbReference>
<evidence type="ECO:0000256" key="2">
    <source>
        <dbReference type="ARBA" id="ARBA00022723"/>
    </source>
</evidence>
<dbReference type="InterPro" id="IPR011013">
    <property type="entry name" value="Gal_mutarotase_sf_dom"/>
</dbReference>
<dbReference type="RefSeq" id="WP_188400869.1">
    <property type="nucleotide sequence ID" value="NZ_BMCE01000001.1"/>
</dbReference>
<gene>
    <name evidence="6" type="ORF">JYA64_14720</name>
</gene>
<keyword evidence="7" id="KW-1185">Reference proteome</keyword>
<name>A0ABS2ZEF1_9BACL</name>
<dbReference type="InterPro" id="IPR000602">
    <property type="entry name" value="Glyco_hydro_38_N"/>
</dbReference>
<dbReference type="InterPro" id="IPR037094">
    <property type="entry name" value="Glyco_hydro_38_cen_sf"/>
</dbReference>
<keyword evidence="3" id="KW-0378">Hydrolase</keyword>
<sequence length="1044" mass="121761">MFLTERKLEARIQELSALRYRDLTPIIKFMTVEDDGQIGLYPPEIGNDHQEILAGDRWEGRDVYKWLQTTVLFPEDWRGKKLVGNFQFGRTGGGNNSGFESLLFVNNEPYQGVDSNHEEVIFHESLAGKEVSLSFRMWTGLEGGGAPQIQHYRLEQAEIGWLDETIDDLYYTALAMYQTIMELPETDHNRSTLITLLDQTFLLVDWTLPGSELFYDSCYQAHAFVKEELSKLDKNHPVTVHCVGHTHIDVAWLWRLKHTREKAARSFSTVLRLMEEYPDYLFLQSQPQLYEYIKNDYPAIYEKMKKRVEEGRWEAEGGMWLESDCNIPSGESLVRQILVGKQFLKKEFNVDCSILWLPDVFGYSWALPQILKKSGIDSFMTTKISWNQYNRMPHDTFYWKGMDGTEILTHFITTPEPWNAEDSWFYTYNGLITAKTVNGAWKGYRNKDVNKNLLLSYGYGDGGGGVNREMLELRRHLDDMPGIPHVKPGRAGDFFRELQHTVKNTKQYVHQWDGELYLEYHRGTYTSQAFMKRNNRKLELAFRSWEFYSVLESLQNGWASYPTEKLLEAWKILLRNQFHDIIPGSSIREVYGDAEVEYEEAKHLYQSHLKETSSALMKEQKGTYTLFNPTLWNHKQAVLIPFDEVNQEEGNFIDEEGQPLSAQKGKDGWWIIPQILPSFGGTKVSYRKTEPSRDEEQTPFSYDHRTLKTPFYEVKWNENGQIIYLYDKENNRRVLAEGAKGNLLQIFEDKPLAHDAWDIDLFYQEKSSEVNELQKIEVVENGPLRFAVEMQWNYHLSSITQRAVFYTHTRRIDFETHVDWHERRKLMKAAFPVDIRSTEATFDIQYGNVKRPTHWNTSWEMAKFETVGHQWADLSETGYGVSLLNDCKYGYDIKGNTLRLSLLKSSVYPDTEADQGEHVFTYSLYPHSGDWREGKTHQEAWTLNAPVEVFDGVLTLHKGSLLSSDHHHIHIDAVKKAEEADGIIVRLHEFEGRKGEVTLRSDFAWDYWQETDLMEVPLSDKMESSTITLDVSPYEIKTIFIKFQ</sequence>
<dbReference type="PANTHER" id="PTHR46017">
    <property type="entry name" value="ALPHA-MANNOSIDASE 2C1"/>
    <property type="match status" value="1"/>
</dbReference>
<dbReference type="InterPro" id="IPR011330">
    <property type="entry name" value="Glyco_hydro/deAcase_b/a-brl"/>
</dbReference>
<dbReference type="CDD" id="cd10789">
    <property type="entry name" value="GH38N_AMII_ER_cytosolic"/>
    <property type="match status" value="1"/>
</dbReference>
<dbReference type="SMART" id="SM00872">
    <property type="entry name" value="Alpha-mann_mid"/>
    <property type="match status" value="1"/>
</dbReference>
<dbReference type="Gene3D" id="3.20.110.10">
    <property type="entry name" value="Glycoside hydrolase 38, N terminal domain"/>
    <property type="match status" value="1"/>
</dbReference>
<keyword evidence="4" id="KW-0326">Glycosidase</keyword>
<reference evidence="6 7" key="1">
    <citation type="submission" date="2021-01" db="EMBL/GenBank/DDBJ databases">
        <title>Genome Sequencing of Type Strains.</title>
        <authorList>
            <person name="Lemaire J.F."/>
            <person name="Inderbitzin P."/>
            <person name="Collins S.B."/>
            <person name="Wespe N."/>
            <person name="Knight-Connoni V."/>
        </authorList>
    </citation>
    <scope>NUCLEOTIDE SEQUENCE [LARGE SCALE GENOMIC DNA]</scope>
    <source>
        <strain evidence="6 7">DSM 14730</strain>
    </source>
</reference>
<dbReference type="InterPro" id="IPR015341">
    <property type="entry name" value="Glyco_hydro_38_cen"/>
</dbReference>
<dbReference type="InterPro" id="IPR028995">
    <property type="entry name" value="Glyco_hydro_57/38_cen_sf"/>
</dbReference>
<dbReference type="InterPro" id="IPR041147">
    <property type="entry name" value="GH38_C"/>
</dbReference>
<evidence type="ECO:0000259" key="5">
    <source>
        <dbReference type="SMART" id="SM00872"/>
    </source>
</evidence>
<comment type="similarity">
    <text evidence="1">Belongs to the glycosyl hydrolase 38 family.</text>
</comment>
<dbReference type="Pfam" id="PF01074">
    <property type="entry name" value="Glyco_hydro_38N"/>
    <property type="match status" value="1"/>
</dbReference>
<proteinExistence type="inferred from homology"/>
<dbReference type="Pfam" id="PF07748">
    <property type="entry name" value="Glyco_hydro_38C"/>
    <property type="match status" value="1"/>
</dbReference>
<dbReference type="PANTHER" id="PTHR46017:SF1">
    <property type="entry name" value="ALPHA-MANNOSIDASE 2C1"/>
    <property type="match status" value="1"/>
</dbReference>
<dbReference type="SUPFAM" id="SSF74650">
    <property type="entry name" value="Galactose mutarotase-like"/>
    <property type="match status" value="1"/>
</dbReference>
<evidence type="ECO:0000256" key="4">
    <source>
        <dbReference type="ARBA" id="ARBA00023295"/>
    </source>
</evidence>
<dbReference type="Gene3D" id="1.20.1270.50">
    <property type="entry name" value="Glycoside hydrolase family 38, central domain"/>
    <property type="match status" value="1"/>
</dbReference>
<dbReference type="Proteomes" id="UP001319060">
    <property type="component" value="Unassembled WGS sequence"/>
</dbReference>
<comment type="caution">
    <text evidence="6">The sequence shown here is derived from an EMBL/GenBank/DDBJ whole genome shotgun (WGS) entry which is preliminary data.</text>
</comment>
<dbReference type="SUPFAM" id="SSF88713">
    <property type="entry name" value="Glycoside hydrolase/deacetylase"/>
    <property type="match status" value="1"/>
</dbReference>